<evidence type="ECO:0000313" key="2">
    <source>
        <dbReference type="Proteomes" id="UP000217895"/>
    </source>
</evidence>
<evidence type="ECO:0000313" key="1">
    <source>
        <dbReference type="EMBL" id="BAY56408.1"/>
    </source>
</evidence>
<protein>
    <submittedName>
        <fullName evidence="1">Uncharacterized protein</fullName>
    </submittedName>
</protein>
<keyword evidence="2" id="KW-1185">Reference proteome</keyword>
<reference evidence="1 2" key="1">
    <citation type="submission" date="2017-06" db="EMBL/GenBank/DDBJ databases">
        <title>Genome sequencing of cyanobaciteial culture collection at National Institute for Environmental Studies (NIES).</title>
        <authorList>
            <person name="Hirose Y."/>
            <person name="Shimura Y."/>
            <person name="Fujisawa T."/>
            <person name="Nakamura Y."/>
            <person name="Kawachi M."/>
        </authorList>
    </citation>
    <scope>NUCLEOTIDE SEQUENCE [LARGE SCALE GENOMIC DNA]</scope>
    <source>
        <strain evidence="1 2">NIES-2135</strain>
    </source>
</reference>
<accession>A0A1Z4JI86</accession>
<dbReference type="Proteomes" id="UP000217895">
    <property type="component" value="Chromosome"/>
</dbReference>
<dbReference type="EMBL" id="AP018203">
    <property type="protein sequence ID" value="BAY56408.1"/>
    <property type="molecule type" value="Genomic_DNA"/>
</dbReference>
<gene>
    <name evidence="1" type="ORF">NIES2135_32390</name>
</gene>
<sequence length="363" mass="39559">MSDSFTPGVGYSRSASLIESQITLSSFKSAFDFTLSDSSIHGKMTSRDLIRTPTADRNAQNYKFEYEDGRVILARAFQDYSLSAYDSQWNFTIKASSVKDITDYALGAAYSGLPSEGLKPGGSLRAFDLADKEFVTLQMDLQGRVFEKVDPQRAMVPPDHTPTPGGIYNPVNIPSNTIPDYYQGGYTPSETPLSPNPIDVISGGFEDSEQNLEPFCRVLPSILEIAPETPPPSGNWWESLGTPTPFDWSTATRVESTLPPGEELFPTTPIDPEIQKAADEFFKPKNQPSTPSWVPGGNASIIDLSSMTPGAITPSDNTPQIPTPDPLLLSNDFWSRFEKPLNVFEVSPVIVAISTNSGEAIAN</sequence>
<dbReference type="AlphaFoldDB" id="A0A1Z4JI86"/>
<name>A0A1Z4JI86_LEPBY</name>
<organism evidence="1 2">
    <name type="scientific">Leptolyngbya boryana NIES-2135</name>
    <dbReference type="NCBI Taxonomy" id="1973484"/>
    <lineage>
        <taxon>Bacteria</taxon>
        <taxon>Bacillati</taxon>
        <taxon>Cyanobacteriota</taxon>
        <taxon>Cyanophyceae</taxon>
        <taxon>Leptolyngbyales</taxon>
        <taxon>Leptolyngbyaceae</taxon>
        <taxon>Leptolyngbya group</taxon>
        <taxon>Leptolyngbya</taxon>
    </lineage>
</organism>
<proteinExistence type="predicted"/>